<dbReference type="InterPro" id="IPR007018">
    <property type="entry name" value="Mediator_Med6"/>
</dbReference>
<name>A0A3B0MRN3_THEAN</name>
<comment type="subunit">
    <text evidence="6">Component of the Mediator complex.</text>
</comment>
<keyword evidence="3 6" id="KW-0805">Transcription regulation</keyword>
<gene>
    <name evidence="6" type="primary">MED6</name>
    <name evidence="8" type="ORF">TAT_000261200</name>
    <name evidence="7" type="ORF">TAV_000261500</name>
</gene>
<dbReference type="VEuPathDB" id="PiroplasmaDB:TA04760"/>
<proteinExistence type="inferred from homology"/>
<evidence type="ECO:0000256" key="5">
    <source>
        <dbReference type="ARBA" id="ARBA00023242"/>
    </source>
</evidence>
<evidence type="ECO:0000256" key="4">
    <source>
        <dbReference type="ARBA" id="ARBA00023163"/>
    </source>
</evidence>
<accession>A0A3B0MRN3</accession>
<comment type="similarity">
    <text evidence="2 6">Belongs to the Mediator complex subunit 6 family.</text>
</comment>
<reference evidence="7" key="1">
    <citation type="submission" date="2018-07" db="EMBL/GenBank/DDBJ databases">
        <authorList>
            <person name="Quirk P.G."/>
            <person name="Krulwich T.A."/>
        </authorList>
    </citation>
    <scope>NUCLEOTIDE SEQUENCE</scope>
    <source>
        <strain evidence="7">Anand</strain>
    </source>
</reference>
<evidence type="ECO:0000256" key="1">
    <source>
        <dbReference type="ARBA" id="ARBA00004123"/>
    </source>
</evidence>
<evidence type="ECO:0000256" key="2">
    <source>
        <dbReference type="ARBA" id="ARBA00007526"/>
    </source>
</evidence>
<dbReference type="PANTHER" id="PTHR13104">
    <property type="entry name" value="MED-6-RELATED"/>
    <property type="match status" value="1"/>
</dbReference>
<evidence type="ECO:0000256" key="3">
    <source>
        <dbReference type="ARBA" id="ARBA00023015"/>
    </source>
</evidence>
<keyword evidence="6" id="KW-0010">Activator</keyword>
<dbReference type="EMBL" id="UIVT01000003">
    <property type="protein sequence ID" value="SVP93619.1"/>
    <property type="molecule type" value="Genomic_DNA"/>
</dbReference>
<evidence type="ECO:0000313" key="7">
    <source>
        <dbReference type="EMBL" id="SVP92817.1"/>
    </source>
</evidence>
<dbReference type="GO" id="GO:0006357">
    <property type="term" value="P:regulation of transcription by RNA polymerase II"/>
    <property type="evidence" value="ECO:0007669"/>
    <property type="project" value="InterPro"/>
</dbReference>
<dbReference type="AlphaFoldDB" id="A0A3B0MRN3"/>
<dbReference type="GO" id="GO:0016592">
    <property type="term" value="C:mediator complex"/>
    <property type="evidence" value="ECO:0007669"/>
    <property type="project" value="InterPro"/>
</dbReference>
<organism evidence="7">
    <name type="scientific">Theileria annulata</name>
    <dbReference type="NCBI Taxonomy" id="5874"/>
    <lineage>
        <taxon>Eukaryota</taxon>
        <taxon>Sar</taxon>
        <taxon>Alveolata</taxon>
        <taxon>Apicomplexa</taxon>
        <taxon>Aconoidasida</taxon>
        <taxon>Piroplasmida</taxon>
        <taxon>Theileriidae</taxon>
        <taxon>Theileria</taxon>
    </lineage>
</organism>
<dbReference type="EMBL" id="UIVS01000003">
    <property type="protein sequence ID" value="SVP92817.1"/>
    <property type="molecule type" value="Genomic_DNA"/>
</dbReference>
<sequence>MNNKKDEINEFIYEFEDECKIEFIDPQYLSQIILDNDNSALEYFYLSPFYLKNRNKALNELLRSGLTVDDYQVGLIYKVTYNNLNELYEDSLKFNTNSFNKSQFYIMSSIFHITLYSRNLGHNGIENTPIKVYYIIQGSIFMCPPFSTLIRTKLHQYINYFEKFYDRINGISNWTIMNGYDWNPKPRNVNPEIEQLAEKYNLSTRNKEYTTDGN</sequence>
<evidence type="ECO:0000256" key="6">
    <source>
        <dbReference type="RuleBase" id="RU364143"/>
    </source>
</evidence>
<keyword evidence="5 6" id="KW-0539">Nucleus</keyword>
<protein>
    <recommendedName>
        <fullName evidence="6">Mediator of RNA polymerase II transcription subunit 6</fullName>
    </recommendedName>
    <alternativeName>
        <fullName evidence="6">Mediator complex subunit 6</fullName>
    </alternativeName>
</protein>
<comment type="subcellular location">
    <subcellularLocation>
        <location evidence="1 6">Nucleus</location>
    </subcellularLocation>
</comment>
<keyword evidence="4 6" id="KW-0804">Transcription</keyword>
<comment type="function">
    <text evidence="6">Component of the Mediator complex, a coactivator involved in the regulated transcription of nearly all RNA polymerase II-dependent genes. Mediator functions as a bridge to convey information from gene-specific regulatory proteins to the basal RNA polymerase II transcription machinery. Mediator is recruited to promoters by direct interactions with regulatory proteins and serves as a scaffold for the assembly of a functional preinitiation complex with RNA polymerase II and the general transcription factors.</text>
</comment>
<evidence type="ECO:0000313" key="8">
    <source>
        <dbReference type="EMBL" id="SVP93619.1"/>
    </source>
</evidence>
<dbReference type="InterPro" id="IPR038566">
    <property type="entry name" value="Mediator_Med6_sf"/>
</dbReference>
<dbReference type="Gene3D" id="3.10.450.580">
    <property type="entry name" value="Mediator complex, subunit Med6"/>
    <property type="match status" value="1"/>
</dbReference>
<dbReference type="GO" id="GO:0003712">
    <property type="term" value="F:transcription coregulator activity"/>
    <property type="evidence" value="ECO:0007669"/>
    <property type="project" value="InterPro"/>
</dbReference>
<dbReference type="Pfam" id="PF04934">
    <property type="entry name" value="Med6"/>
    <property type="match status" value="1"/>
</dbReference>